<accession>A0ABW6QKH6</accession>
<keyword evidence="3" id="KW-1185">Reference proteome</keyword>
<protein>
    <submittedName>
        <fullName evidence="2">DUF1707 domain-containing protein</fullName>
    </submittedName>
</protein>
<dbReference type="Pfam" id="PF08044">
    <property type="entry name" value="DUF1707"/>
    <property type="match status" value="1"/>
</dbReference>
<comment type="caution">
    <text evidence="2">The sequence shown here is derived from an EMBL/GenBank/DDBJ whole genome shotgun (WGS) entry which is preliminary data.</text>
</comment>
<dbReference type="RefSeq" id="WP_387712548.1">
    <property type="nucleotide sequence ID" value="NZ_JBIAPI010000001.1"/>
</dbReference>
<name>A0ABW6QKH6_9NOCA</name>
<dbReference type="EMBL" id="JBIAPI010000001">
    <property type="protein sequence ID" value="MFF3221482.1"/>
    <property type="molecule type" value="Genomic_DNA"/>
</dbReference>
<feature type="domain" description="DUF1707" evidence="1">
    <location>
        <begin position="14"/>
        <end position="66"/>
    </location>
</feature>
<gene>
    <name evidence="2" type="ORF">ACFYV7_01695</name>
</gene>
<evidence type="ECO:0000313" key="3">
    <source>
        <dbReference type="Proteomes" id="UP001601948"/>
    </source>
</evidence>
<dbReference type="Proteomes" id="UP001601948">
    <property type="component" value="Unassembled WGS sequence"/>
</dbReference>
<dbReference type="PANTHER" id="PTHR40763:SF5">
    <property type="entry name" value="MEMBRANE PROTEIN"/>
    <property type="match status" value="1"/>
</dbReference>
<evidence type="ECO:0000313" key="2">
    <source>
        <dbReference type="EMBL" id="MFF3221482.1"/>
    </source>
</evidence>
<reference evidence="2 3" key="1">
    <citation type="submission" date="2024-10" db="EMBL/GenBank/DDBJ databases">
        <title>The Natural Products Discovery Center: Release of the First 8490 Sequenced Strains for Exploring Actinobacteria Biosynthetic Diversity.</title>
        <authorList>
            <person name="Kalkreuter E."/>
            <person name="Kautsar S.A."/>
            <person name="Yang D."/>
            <person name="Bader C.D."/>
            <person name="Teijaro C.N."/>
            <person name="Fluegel L."/>
            <person name="Davis C.M."/>
            <person name="Simpson J.R."/>
            <person name="Lauterbach L."/>
            <person name="Steele A.D."/>
            <person name="Gui C."/>
            <person name="Meng S."/>
            <person name="Li G."/>
            <person name="Viehrig K."/>
            <person name="Ye F."/>
            <person name="Su P."/>
            <person name="Kiefer A.F."/>
            <person name="Nichols A."/>
            <person name="Cepeda A.J."/>
            <person name="Yan W."/>
            <person name="Fan B."/>
            <person name="Jiang Y."/>
            <person name="Adhikari A."/>
            <person name="Zheng C.-J."/>
            <person name="Schuster L."/>
            <person name="Cowan T.M."/>
            <person name="Smanski M.J."/>
            <person name="Chevrette M.G."/>
            <person name="De Carvalho L.P.S."/>
            <person name="Shen B."/>
        </authorList>
    </citation>
    <scope>NUCLEOTIDE SEQUENCE [LARGE SCALE GENOMIC DNA]</scope>
    <source>
        <strain evidence="2 3">NPDC003040</strain>
    </source>
</reference>
<dbReference type="PANTHER" id="PTHR40763">
    <property type="entry name" value="MEMBRANE PROTEIN-RELATED"/>
    <property type="match status" value="1"/>
</dbReference>
<organism evidence="2 3">
    <name type="scientific">Nocardia suismassiliense</name>
    <dbReference type="NCBI Taxonomy" id="2077092"/>
    <lineage>
        <taxon>Bacteria</taxon>
        <taxon>Bacillati</taxon>
        <taxon>Actinomycetota</taxon>
        <taxon>Actinomycetes</taxon>
        <taxon>Mycobacteriales</taxon>
        <taxon>Nocardiaceae</taxon>
        <taxon>Nocardia</taxon>
    </lineage>
</organism>
<proteinExistence type="predicted"/>
<sequence>MTDPQNEPAALPEIRVGHIDREIAARQLHLAVEEGRLDLLELDRRLVTVYSARTTDELVAVTADLPVAAAAREPIELSVGSGTRKKGGQWIVPAEITAECTSGTIIIDFSQAFCPHREVVLHASVGSGGLKLIVPRGWMVDVDRVRAKSGDVRSKVTGPVRPGAPLLRVDGRVGSGTLLARYPRRPRRTFLEWLRGKPRPA</sequence>
<dbReference type="InterPro" id="IPR012551">
    <property type="entry name" value="DUF1707_SHOCT-like"/>
</dbReference>
<evidence type="ECO:0000259" key="1">
    <source>
        <dbReference type="Pfam" id="PF08044"/>
    </source>
</evidence>